<keyword evidence="3" id="KW-1185">Reference proteome</keyword>
<dbReference type="RefSeq" id="WP_311424810.1">
    <property type="nucleotide sequence ID" value="NZ_JAVREH010000047.1"/>
</dbReference>
<proteinExistence type="predicted"/>
<accession>A0ABU2JG41</accession>
<evidence type="ECO:0000313" key="2">
    <source>
        <dbReference type="EMBL" id="MDT0263664.1"/>
    </source>
</evidence>
<dbReference type="PANTHER" id="PTHR43194">
    <property type="entry name" value="HYDROLASE ALPHA/BETA FOLD FAMILY"/>
    <property type="match status" value="1"/>
</dbReference>
<name>A0ABU2JG41_9ACTN</name>
<sequence length="277" mass="29040">MTEFLDVKDGRLAYEVAGTGPLVVLAPGIGDRRQAYRFLAPQLVAAGYRVAWMDPRGQGESSAEWPEFSRAALAGDLLALVRELGGPAVLVGHSFAGGAVTIAATREPDLVSAAVEIAPFTRVPKTSIGGLFTNRAYRKGAVRIMGTLMGSVGRWSAYLTLAYPGLKPADWDAELAALKAVLHEPGRMPALRKMLTSDSKQAQAQLASVHCPTLVVMGTLDPDWPDPNAEAAAIVAALPAGVGSVAMIEGAGHYPHAQFPHEVARAVLTFLGAHTGA</sequence>
<evidence type="ECO:0000313" key="3">
    <source>
        <dbReference type="Proteomes" id="UP001183176"/>
    </source>
</evidence>
<dbReference type="PRINTS" id="PR00412">
    <property type="entry name" value="EPOXHYDRLASE"/>
</dbReference>
<protein>
    <submittedName>
        <fullName evidence="2">Alpha/beta hydrolase</fullName>
    </submittedName>
</protein>
<organism evidence="2 3">
    <name type="scientific">Jatrophihabitans lederbergiae</name>
    <dbReference type="NCBI Taxonomy" id="3075547"/>
    <lineage>
        <taxon>Bacteria</taxon>
        <taxon>Bacillati</taxon>
        <taxon>Actinomycetota</taxon>
        <taxon>Actinomycetes</taxon>
        <taxon>Jatrophihabitantales</taxon>
        <taxon>Jatrophihabitantaceae</taxon>
        <taxon>Jatrophihabitans</taxon>
    </lineage>
</organism>
<dbReference type="InterPro" id="IPR000639">
    <property type="entry name" value="Epox_hydrolase-like"/>
</dbReference>
<dbReference type="InterPro" id="IPR029058">
    <property type="entry name" value="AB_hydrolase_fold"/>
</dbReference>
<evidence type="ECO:0000259" key="1">
    <source>
        <dbReference type="Pfam" id="PF12697"/>
    </source>
</evidence>
<dbReference type="Proteomes" id="UP001183176">
    <property type="component" value="Unassembled WGS sequence"/>
</dbReference>
<reference evidence="3" key="1">
    <citation type="submission" date="2023-07" db="EMBL/GenBank/DDBJ databases">
        <title>30 novel species of actinomycetes from the DSMZ collection.</title>
        <authorList>
            <person name="Nouioui I."/>
        </authorList>
    </citation>
    <scope>NUCLEOTIDE SEQUENCE [LARGE SCALE GENOMIC DNA]</scope>
    <source>
        <strain evidence="3">DSM 44399</strain>
    </source>
</reference>
<dbReference type="SUPFAM" id="SSF53474">
    <property type="entry name" value="alpha/beta-Hydrolases"/>
    <property type="match status" value="1"/>
</dbReference>
<dbReference type="EMBL" id="JAVREH010000047">
    <property type="protein sequence ID" value="MDT0263664.1"/>
    <property type="molecule type" value="Genomic_DNA"/>
</dbReference>
<dbReference type="InterPro" id="IPR000073">
    <property type="entry name" value="AB_hydrolase_1"/>
</dbReference>
<dbReference type="Pfam" id="PF12697">
    <property type="entry name" value="Abhydrolase_6"/>
    <property type="match status" value="1"/>
</dbReference>
<dbReference type="PANTHER" id="PTHR43194:SF2">
    <property type="entry name" value="PEROXISOMAL MEMBRANE PROTEIN LPX1"/>
    <property type="match status" value="1"/>
</dbReference>
<dbReference type="GO" id="GO:0016787">
    <property type="term" value="F:hydrolase activity"/>
    <property type="evidence" value="ECO:0007669"/>
    <property type="project" value="UniProtKB-KW"/>
</dbReference>
<gene>
    <name evidence="2" type="ORF">RM423_20020</name>
</gene>
<comment type="caution">
    <text evidence="2">The sequence shown here is derived from an EMBL/GenBank/DDBJ whole genome shotgun (WGS) entry which is preliminary data.</text>
</comment>
<dbReference type="Gene3D" id="3.40.50.1820">
    <property type="entry name" value="alpha/beta hydrolase"/>
    <property type="match status" value="1"/>
</dbReference>
<feature type="domain" description="AB hydrolase-1" evidence="1">
    <location>
        <begin position="23"/>
        <end position="266"/>
    </location>
</feature>
<dbReference type="InterPro" id="IPR050228">
    <property type="entry name" value="Carboxylesterase_BioH"/>
</dbReference>
<keyword evidence="2" id="KW-0378">Hydrolase</keyword>